<sequence>MEDVLQDLNPKGRLQEYLMKRLHRPLEEAEFRYEAVDTDDAQFYVVLHLELEAILGTGKTYQSQSRGPKTKRGQKEAEQELARMALADLLQADKATREILGQQPCDSCHVSQLDEDEDQSVKTCPDSTLQPTATALVCLVRPDGAMKKVLFLQTTTIREVLEKYRPQSMEGFVEAAMGELVLPGELTLASLVASDPDSEGLTITIRRSDDW</sequence>
<organism evidence="1 2">
    <name type="scientific">Polarella glacialis</name>
    <name type="common">Dinoflagellate</name>
    <dbReference type="NCBI Taxonomy" id="89957"/>
    <lineage>
        <taxon>Eukaryota</taxon>
        <taxon>Sar</taxon>
        <taxon>Alveolata</taxon>
        <taxon>Dinophyceae</taxon>
        <taxon>Suessiales</taxon>
        <taxon>Suessiaceae</taxon>
        <taxon>Polarella</taxon>
    </lineage>
</organism>
<comment type="caution">
    <text evidence="1">The sequence shown here is derived from an EMBL/GenBank/DDBJ whole genome shotgun (WGS) entry which is preliminary data.</text>
</comment>
<dbReference type="AlphaFoldDB" id="A0A813KUT8"/>
<reference evidence="1" key="1">
    <citation type="submission" date="2021-02" db="EMBL/GenBank/DDBJ databases">
        <authorList>
            <person name="Dougan E. K."/>
            <person name="Rhodes N."/>
            <person name="Thang M."/>
            <person name="Chan C."/>
        </authorList>
    </citation>
    <scope>NUCLEOTIDE SEQUENCE</scope>
</reference>
<evidence type="ECO:0000313" key="1">
    <source>
        <dbReference type="EMBL" id="CAE8712919.1"/>
    </source>
</evidence>
<gene>
    <name evidence="1" type="ORF">PGLA2088_LOCUS37244</name>
</gene>
<dbReference type="Gene3D" id="3.30.160.20">
    <property type="match status" value="1"/>
</dbReference>
<protein>
    <submittedName>
        <fullName evidence="1">Uncharacterized protein</fullName>
    </submittedName>
</protein>
<proteinExistence type="predicted"/>
<evidence type="ECO:0000313" key="2">
    <source>
        <dbReference type="Proteomes" id="UP000626109"/>
    </source>
</evidence>
<dbReference type="EMBL" id="CAJNNW010032415">
    <property type="protein sequence ID" value="CAE8712919.1"/>
    <property type="molecule type" value="Genomic_DNA"/>
</dbReference>
<dbReference type="Proteomes" id="UP000626109">
    <property type="component" value="Unassembled WGS sequence"/>
</dbReference>
<accession>A0A813KUT8</accession>
<name>A0A813KUT8_POLGL</name>